<proteinExistence type="predicted"/>
<keyword evidence="1" id="KW-0472">Membrane</keyword>
<evidence type="ECO:0000256" key="1">
    <source>
        <dbReference type="SAM" id="Phobius"/>
    </source>
</evidence>
<reference evidence="2 3" key="1">
    <citation type="submission" date="2015-04" db="EMBL/GenBank/DDBJ databases">
        <title>Draft genome sequence of bacteremic isolate Catabacter hongkongensis type strain HKU16T.</title>
        <authorList>
            <person name="Lau S.K."/>
            <person name="Teng J.L."/>
            <person name="Huang Y."/>
            <person name="Curreem S.O."/>
            <person name="Tsui S.K."/>
            <person name="Woo P.C."/>
        </authorList>
    </citation>
    <scope>NUCLEOTIDE SEQUENCE [LARGE SCALE GENOMIC DNA]</scope>
    <source>
        <strain evidence="2 3">HKU16</strain>
    </source>
</reference>
<dbReference type="Proteomes" id="UP000034076">
    <property type="component" value="Unassembled WGS sequence"/>
</dbReference>
<dbReference type="AlphaFoldDB" id="A0A0M2NIL0"/>
<evidence type="ECO:0000313" key="2">
    <source>
        <dbReference type="EMBL" id="KKI52374.1"/>
    </source>
</evidence>
<dbReference type="RefSeq" id="WP_200896510.1">
    <property type="nucleotide sequence ID" value="NZ_LAYJ01000022.1"/>
</dbReference>
<feature type="transmembrane region" description="Helical" evidence="1">
    <location>
        <begin position="6"/>
        <end position="24"/>
    </location>
</feature>
<accession>A0A0M2NIL0</accession>
<keyword evidence="1" id="KW-0812">Transmembrane</keyword>
<dbReference type="EMBL" id="LAYJ01000022">
    <property type="protein sequence ID" value="KKI52374.1"/>
    <property type="molecule type" value="Genomic_DNA"/>
</dbReference>
<feature type="transmembrane region" description="Helical" evidence="1">
    <location>
        <begin position="130"/>
        <end position="149"/>
    </location>
</feature>
<name>A0A0M2NIL0_9FIRM</name>
<dbReference type="PATRIC" id="fig|270498.16.peg.2702"/>
<keyword evidence="1" id="KW-1133">Transmembrane helix</keyword>
<feature type="transmembrane region" description="Helical" evidence="1">
    <location>
        <begin position="72"/>
        <end position="90"/>
    </location>
</feature>
<protein>
    <submittedName>
        <fullName evidence="2">Uncharacterized protein</fullName>
    </submittedName>
</protein>
<gene>
    <name evidence="2" type="ORF">CHK_0144</name>
</gene>
<dbReference type="STRING" id="270498.CHK_0144"/>
<feature type="transmembrane region" description="Helical" evidence="1">
    <location>
        <begin position="102"/>
        <end position="124"/>
    </location>
</feature>
<comment type="caution">
    <text evidence="2">The sequence shown here is derived from an EMBL/GenBank/DDBJ whole genome shotgun (WGS) entry which is preliminary data.</text>
</comment>
<organism evidence="2 3">
    <name type="scientific">Christensenella hongkongensis</name>
    <dbReference type="NCBI Taxonomy" id="270498"/>
    <lineage>
        <taxon>Bacteria</taxon>
        <taxon>Bacillati</taxon>
        <taxon>Bacillota</taxon>
        <taxon>Clostridia</taxon>
        <taxon>Christensenellales</taxon>
        <taxon>Christensenellaceae</taxon>
        <taxon>Christensenella</taxon>
    </lineage>
</organism>
<sequence length="162" mass="17912">MIGQFGFSYVGLIYLLMLFIPNIIWSRRLPADYTPAGENRLLVVFERAGQVLCTFCALVFSGFNLAPFSARSVWLIASFALMLLYEAGWIRYFRSNQTQGDFYRSFLGIPVPLATLPVAAFLLLGIYGGVGLMAVSSIILGIGHIGIHIQHLKKQSGQAPHQ</sequence>
<evidence type="ECO:0000313" key="3">
    <source>
        <dbReference type="Proteomes" id="UP000034076"/>
    </source>
</evidence>
<keyword evidence="3" id="KW-1185">Reference proteome</keyword>